<dbReference type="Proteomes" id="UP000217564">
    <property type="component" value="Unassembled WGS sequence"/>
</dbReference>
<dbReference type="EMBL" id="RHFF01000037">
    <property type="protein sequence ID" value="TGD36403.1"/>
    <property type="molecule type" value="Genomic_DNA"/>
</dbReference>
<organism evidence="1 3">
    <name type="scientific">Brevibacterium aurantiacum</name>
    <dbReference type="NCBI Taxonomy" id="273384"/>
    <lineage>
        <taxon>Bacteria</taxon>
        <taxon>Bacillati</taxon>
        <taxon>Actinomycetota</taxon>
        <taxon>Actinomycetes</taxon>
        <taxon>Micrococcales</taxon>
        <taxon>Brevibacteriaceae</taxon>
        <taxon>Brevibacterium</taxon>
    </lineage>
</organism>
<evidence type="ECO:0000313" key="1">
    <source>
        <dbReference type="EMBL" id="PCC45156.1"/>
    </source>
</evidence>
<evidence type="ECO:0000313" key="4">
    <source>
        <dbReference type="Proteomes" id="UP000297736"/>
    </source>
</evidence>
<reference evidence="2 4" key="2">
    <citation type="submission" date="2018-10" db="EMBL/GenBank/DDBJ databases">
        <title>Brevibacterium genomes from Austrain hard cheese rinds.</title>
        <authorList>
            <person name="Anast J.M."/>
            <person name="Dzieciol M."/>
            <person name="Schultz D.L."/>
            <person name="Mann E."/>
            <person name="Wagner M."/>
            <person name="Schmitz-Esser S."/>
        </authorList>
    </citation>
    <scope>NUCLEOTIDE SEQUENCE [LARGE SCALE GENOMIC DNA]</scope>
    <source>
        <strain evidence="2 4">L261</strain>
    </source>
</reference>
<evidence type="ECO:0000313" key="3">
    <source>
        <dbReference type="Proteomes" id="UP000217564"/>
    </source>
</evidence>
<name>A0A2A3Z0S3_BREAU</name>
<evidence type="ECO:0008006" key="5">
    <source>
        <dbReference type="Google" id="ProtNLM"/>
    </source>
</evidence>
<sequence>MSVQNNVSLPLPPAAERTTIFGLVAIGLVVALNGCGPPSTGKDSDAQRVESFDFDETVLAVANDYADVEVDHGKPGSITVREYRTAFGTAPDDPEWTLEQGTLDLGKPCASTVGICQVSYRITVPKGTEVDPLKTVGNES</sequence>
<dbReference type="Proteomes" id="UP000297736">
    <property type="component" value="Unassembled WGS sequence"/>
</dbReference>
<dbReference type="RefSeq" id="WP_096162993.1">
    <property type="nucleotide sequence ID" value="NZ_JABUXY010000036.1"/>
</dbReference>
<evidence type="ECO:0000313" key="2">
    <source>
        <dbReference type="EMBL" id="TGD36403.1"/>
    </source>
</evidence>
<reference evidence="1 3" key="1">
    <citation type="journal article" date="2017" name="Elife">
        <title>Extensive horizontal gene transfer in cheese-associated bacteria.</title>
        <authorList>
            <person name="Bonham K.S."/>
            <person name="Wolfe B.E."/>
            <person name="Dutton R.J."/>
        </authorList>
    </citation>
    <scope>NUCLEOTIDE SEQUENCE [LARGE SCALE GENOMIC DNA]</scope>
    <source>
        <strain evidence="1 3">947_7</strain>
    </source>
</reference>
<comment type="caution">
    <text evidence="1">The sequence shown here is derived from an EMBL/GenBank/DDBJ whole genome shotgun (WGS) entry which is preliminary data.</text>
</comment>
<accession>A0A2A3Z0S3</accession>
<dbReference type="EMBL" id="NRGP01000029">
    <property type="protein sequence ID" value="PCC45156.1"/>
    <property type="molecule type" value="Genomic_DNA"/>
</dbReference>
<protein>
    <recommendedName>
        <fullName evidence="5">Lipoprotein</fullName>
    </recommendedName>
</protein>
<proteinExistence type="predicted"/>
<gene>
    <name evidence="1" type="ORF">CIK64_17170</name>
    <name evidence="2" type="ORF">EB834_19870</name>
</gene>
<dbReference type="AlphaFoldDB" id="A0A2A3Z0S3"/>